<protein>
    <submittedName>
        <fullName evidence="2">Uncharacterized protein</fullName>
    </submittedName>
</protein>
<dbReference type="EMBL" id="MU860167">
    <property type="protein sequence ID" value="KAK4236884.1"/>
    <property type="molecule type" value="Genomic_DNA"/>
</dbReference>
<accession>A0AAN7HE73</accession>
<evidence type="ECO:0000256" key="1">
    <source>
        <dbReference type="SAM" id="MobiDB-lite"/>
    </source>
</evidence>
<feature type="region of interest" description="Disordered" evidence="1">
    <location>
        <begin position="60"/>
        <end position="83"/>
    </location>
</feature>
<dbReference type="AlphaFoldDB" id="A0AAN7HE73"/>
<keyword evidence="3" id="KW-1185">Reference proteome</keyword>
<dbReference type="Proteomes" id="UP001303760">
    <property type="component" value="Unassembled WGS sequence"/>
</dbReference>
<comment type="caution">
    <text evidence="2">The sequence shown here is derived from an EMBL/GenBank/DDBJ whole genome shotgun (WGS) entry which is preliminary data.</text>
</comment>
<reference evidence="2" key="1">
    <citation type="journal article" date="2023" name="Mol. Phylogenet. Evol.">
        <title>Genome-scale phylogeny and comparative genomics of the fungal order Sordariales.</title>
        <authorList>
            <person name="Hensen N."/>
            <person name="Bonometti L."/>
            <person name="Westerberg I."/>
            <person name="Brannstrom I.O."/>
            <person name="Guillou S."/>
            <person name="Cros-Aarteil S."/>
            <person name="Calhoun S."/>
            <person name="Haridas S."/>
            <person name="Kuo A."/>
            <person name="Mondo S."/>
            <person name="Pangilinan J."/>
            <person name="Riley R."/>
            <person name="LaButti K."/>
            <person name="Andreopoulos B."/>
            <person name="Lipzen A."/>
            <person name="Chen C."/>
            <person name="Yan M."/>
            <person name="Daum C."/>
            <person name="Ng V."/>
            <person name="Clum A."/>
            <person name="Steindorff A."/>
            <person name="Ohm R.A."/>
            <person name="Martin F."/>
            <person name="Silar P."/>
            <person name="Natvig D.O."/>
            <person name="Lalanne C."/>
            <person name="Gautier V."/>
            <person name="Ament-Velasquez S.L."/>
            <person name="Kruys A."/>
            <person name="Hutchinson M.I."/>
            <person name="Powell A.J."/>
            <person name="Barry K."/>
            <person name="Miller A.N."/>
            <person name="Grigoriev I.V."/>
            <person name="Debuchy R."/>
            <person name="Gladieux P."/>
            <person name="Hiltunen Thoren M."/>
            <person name="Johannesson H."/>
        </authorList>
    </citation>
    <scope>NUCLEOTIDE SEQUENCE</scope>
    <source>
        <strain evidence="2">CBS 532.94</strain>
    </source>
</reference>
<organism evidence="2 3">
    <name type="scientific">Achaetomium macrosporum</name>
    <dbReference type="NCBI Taxonomy" id="79813"/>
    <lineage>
        <taxon>Eukaryota</taxon>
        <taxon>Fungi</taxon>
        <taxon>Dikarya</taxon>
        <taxon>Ascomycota</taxon>
        <taxon>Pezizomycotina</taxon>
        <taxon>Sordariomycetes</taxon>
        <taxon>Sordariomycetidae</taxon>
        <taxon>Sordariales</taxon>
        <taxon>Chaetomiaceae</taxon>
        <taxon>Achaetomium</taxon>
    </lineage>
</organism>
<gene>
    <name evidence="2" type="ORF">C8A03DRAFT_16519</name>
</gene>
<reference evidence="2" key="2">
    <citation type="submission" date="2023-05" db="EMBL/GenBank/DDBJ databases">
        <authorList>
            <consortium name="Lawrence Berkeley National Laboratory"/>
            <person name="Steindorff A."/>
            <person name="Hensen N."/>
            <person name="Bonometti L."/>
            <person name="Westerberg I."/>
            <person name="Brannstrom I.O."/>
            <person name="Guillou S."/>
            <person name="Cros-Aarteil S."/>
            <person name="Calhoun S."/>
            <person name="Haridas S."/>
            <person name="Kuo A."/>
            <person name="Mondo S."/>
            <person name="Pangilinan J."/>
            <person name="Riley R."/>
            <person name="Labutti K."/>
            <person name="Andreopoulos B."/>
            <person name="Lipzen A."/>
            <person name="Chen C."/>
            <person name="Yanf M."/>
            <person name="Daum C."/>
            <person name="Ng V."/>
            <person name="Clum A."/>
            <person name="Ohm R."/>
            <person name="Martin F."/>
            <person name="Silar P."/>
            <person name="Natvig D."/>
            <person name="Lalanne C."/>
            <person name="Gautier V."/>
            <person name="Ament-Velasquez S.L."/>
            <person name="Kruys A."/>
            <person name="Hutchinson M.I."/>
            <person name="Powell A.J."/>
            <person name="Barry K."/>
            <person name="Miller A.N."/>
            <person name="Grigoriev I.V."/>
            <person name="Debuchy R."/>
            <person name="Gladieux P."/>
            <person name="Thoren M.H."/>
            <person name="Johannesson H."/>
        </authorList>
    </citation>
    <scope>NUCLEOTIDE SEQUENCE</scope>
    <source>
        <strain evidence="2">CBS 532.94</strain>
    </source>
</reference>
<proteinExistence type="predicted"/>
<feature type="non-terminal residue" evidence="2">
    <location>
        <position position="1"/>
    </location>
</feature>
<evidence type="ECO:0000313" key="3">
    <source>
        <dbReference type="Proteomes" id="UP001303760"/>
    </source>
</evidence>
<evidence type="ECO:0000313" key="2">
    <source>
        <dbReference type="EMBL" id="KAK4236884.1"/>
    </source>
</evidence>
<sequence length="137" mass="14685">ANNARLRAGLRKIVACYDNGTALISLAMPKTATQDARRAVLQPEFRALVRSFSSLMEAAQANRSPGRSAFASPSPANSRRSGQELALVAHTPSPATPARRGNIVSRTPPTPPLYRWPVAWSPALYRRETPSCASSGS</sequence>
<name>A0AAN7HE73_9PEZI</name>